<feature type="signal peptide" evidence="1">
    <location>
        <begin position="1"/>
        <end position="26"/>
    </location>
</feature>
<comment type="caution">
    <text evidence="2">The sequence shown here is derived from an EMBL/GenBank/DDBJ whole genome shotgun (WGS) entry which is preliminary data.</text>
</comment>
<evidence type="ECO:0000313" key="2">
    <source>
        <dbReference type="EMBL" id="NYB75552.1"/>
    </source>
</evidence>
<protein>
    <submittedName>
        <fullName evidence="2">Uncharacterized protein</fullName>
    </submittedName>
</protein>
<evidence type="ECO:0000256" key="1">
    <source>
        <dbReference type="SAM" id="SignalP"/>
    </source>
</evidence>
<dbReference type="RefSeq" id="WP_179239258.1">
    <property type="nucleotide sequence ID" value="NZ_JACBNQ010000023.1"/>
</dbReference>
<evidence type="ECO:0000313" key="3">
    <source>
        <dbReference type="Proteomes" id="UP000611629"/>
    </source>
</evidence>
<sequence>MKSKKVFSYLTLAVALLLCFSVNVYGASANAILLATESSTVSSAIGLSTYSDYSALNSKDSAYSVYANVQCAFPGKSWKQVESTLMAAPGIANGTNYATENANWRLELNPWGWGFIGCSANGIISYD</sequence>
<dbReference type="Proteomes" id="UP000611629">
    <property type="component" value="Unassembled WGS sequence"/>
</dbReference>
<dbReference type="AlphaFoldDB" id="A0A974BM17"/>
<dbReference type="EMBL" id="JACBNQ010000023">
    <property type="protein sequence ID" value="NYB75552.1"/>
    <property type="molecule type" value="Genomic_DNA"/>
</dbReference>
<gene>
    <name evidence="2" type="ORF">HZF24_15495</name>
</gene>
<feature type="chain" id="PRO_5038931708" evidence="1">
    <location>
        <begin position="27"/>
        <end position="127"/>
    </location>
</feature>
<proteinExistence type="predicted"/>
<accession>A0A974BM17</accession>
<organism evidence="2 3">
    <name type="scientific">Sedimentibacter hydroxybenzoicus DSM 7310</name>
    <dbReference type="NCBI Taxonomy" id="1123245"/>
    <lineage>
        <taxon>Bacteria</taxon>
        <taxon>Bacillati</taxon>
        <taxon>Bacillota</taxon>
        <taxon>Tissierellia</taxon>
        <taxon>Sedimentibacter</taxon>
    </lineage>
</organism>
<keyword evidence="1" id="KW-0732">Signal</keyword>
<name>A0A974BM17_SEDHY</name>
<keyword evidence="3" id="KW-1185">Reference proteome</keyword>
<reference evidence="2" key="1">
    <citation type="submission" date="2020-07" db="EMBL/GenBank/DDBJ databases">
        <title>Genomic analysis of a strain of Sedimentibacter Hydroxybenzoicus DSM7310.</title>
        <authorList>
            <person name="Ma S."/>
        </authorList>
    </citation>
    <scope>NUCLEOTIDE SEQUENCE</scope>
    <source>
        <strain evidence="2">DSM 7310</strain>
    </source>
</reference>